<keyword evidence="3" id="KW-1133">Transmembrane helix</keyword>
<feature type="region of interest" description="Disordered" evidence="2">
    <location>
        <begin position="405"/>
        <end position="434"/>
    </location>
</feature>
<organism evidence="5 6">
    <name type="scientific">Effrenium voratum</name>
    <dbReference type="NCBI Taxonomy" id="2562239"/>
    <lineage>
        <taxon>Eukaryota</taxon>
        <taxon>Sar</taxon>
        <taxon>Alveolata</taxon>
        <taxon>Dinophyceae</taxon>
        <taxon>Suessiales</taxon>
        <taxon>Symbiodiniaceae</taxon>
        <taxon>Effrenium</taxon>
    </lineage>
</organism>
<feature type="transmembrane region" description="Helical" evidence="3">
    <location>
        <begin position="113"/>
        <end position="132"/>
    </location>
</feature>
<comment type="subcellular location">
    <subcellularLocation>
        <location evidence="1">Membrane</location>
        <topology evidence="1">Multi-pass membrane protein</topology>
    </subcellularLocation>
</comment>
<dbReference type="InterPro" id="IPR020846">
    <property type="entry name" value="MFS_dom"/>
</dbReference>
<keyword evidence="6" id="KW-1185">Reference proteome</keyword>
<sequence>MAGNSASLTSTWKKLLLLAVAFTLQAVSLAPYYSYGQLFTALKEESGEASGSLALIGSLRDLTMCLGNVLAGALLRRYGHVRTLELGVVGLVLGMLLDSIAPSPWWLLLSYSLISGLAIALIVCPAATLLYGRVEGWQLPVAVGLASAGAGAGTMAVNSAMEVLLELGWRSTQRILAGAYAGLLIPCCLALRCLLKSEGTQTNQKQPKAWDLKASFRPFLELKYALFSVCLLLYIATSMIPFTHLVFYARDELHYDNAAGLMSLTGLGSMVGRLSCGVLAVWIPARWIFPALFLLQGCVLLWLPFCEPWQLPSFSMIYGVSSGVRIALVTLVVAELFGAHRVQPLFCLLGIPMGFGLLAGPPLAGLVFDLSGSYQAAFFGSGAAMIALLPLLGLILFLHKNAAPGGPGPESADDQGVIDKPKDSQGPQENVLSC</sequence>
<dbReference type="GO" id="GO:0022857">
    <property type="term" value="F:transmembrane transporter activity"/>
    <property type="evidence" value="ECO:0007669"/>
    <property type="project" value="InterPro"/>
</dbReference>
<dbReference type="SUPFAM" id="SSF103473">
    <property type="entry name" value="MFS general substrate transporter"/>
    <property type="match status" value="1"/>
</dbReference>
<protein>
    <recommendedName>
        <fullName evidence="4">Major facilitator superfamily (MFS) profile domain-containing protein</fullName>
    </recommendedName>
</protein>
<feature type="transmembrane region" description="Helical" evidence="3">
    <location>
        <begin position="86"/>
        <end position="107"/>
    </location>
</feature>
<dbReference type="Gene3D" id="1.20.1250.20">
    <property type="entry name" value="MFS general substrate transporter like domains"/>
    <property type="match status" value="1"/>
</dbReference>
<feature type="transmembrane region" description="Helical" evidence="3">
    <location>
        <begin position="177"/>
        <end position="195"/>
    </location>
</feature>
<evidence type="ECO:0000313" key="5">
    <source>
        <dbReference type="EMBL" id="CAJ1396368.1"/>
    </source>
</evidence>
<evidence type="ECO:0000256" key="1">
    <source>
        <dbReference type="ARBA" id="ARBA00004141"/>
    </source>
</evidence>
<keyword evidence="3" id="KW-0812">Transmembrane</keyword>
<feature type="compositionally biased region" description="Polar residues" evidence="2">
    <location>
        <begin position="425"/>
        <end position="434"/>
    </location>
</feature>
<feature type="transmembrane region" description="Helical" evidence="3">
    <location>
        <begin position="224"/>
        <end position="249"/>
    </location>
</feature>
<dbReference type="InterPro" id="IPR036259">
    <property type="entry name" value="MFS_trans_sf"/>
</dbReference>
<name>A0AA36NBK5_9DINO</name>
<feature type="transmembrane region" description="Helical" evidence="3">
    <location>
        <begin position="139"/>
        <end position="157"/>
    </location>
</feature>
<dbReference type="Proteomes" id="UP001178507">
    <property type="component" value="Unassembled WGS sequence"/>
</dbReference>
<dbReference type="AlphaFoldDB" id="A0AA36NBK5"/>
<dbReference type="InterPro" id="IPR050327">
    <property type="entry name" value="Proton-linked_MCT"/>
</dbReference>
<reference evidence="5" key="1">
    <citation type="submission" date="2023-08" db="EMBL/GenBank/DDBJ databases">
        <authorList>
            <person name="Chen Y."/>
            <person name="Shah S."/>
            <person name="Dougan E. K."/>
            <person name="Thang M."/>
            <person name="Chan C."/>
        </authorList>
    </citation>
    <scope>NUCLEOTIDE SEQUENCE</scope>
</reference>
<feature type="transmembrane region" description="Helical" evidence="3">
    <location>
        <begin position="374"/>
        <end position="398"/>
    </location>
</feature>
<accession>A0AA36NBK5</accession>
<feature type="transmembrane region" description="Helical" evidence="3">
    <location>
        <begin position="287"/>
        <end position="305"/>
    </location>
</feature>
<evidence type="ECO:0000256" key="3">
    <source>
        <dbReference type="SAM" id="Phobius"/>
    </source>
</evidence>
<dbReference type="Pfam" id="PF07690">
    <property type="entry name" value="MFS_1"/>
    <property type="match status" value="1"/>
</dbReference>
<evidence type="ECO:0000259" key="4">
    <source>
        <dbReference type="PROSITE" id="PS50850"/>
    </source>
</evidence>
<evidence type="ECO:0000313" key="6">
    <source>
        <dbReference type="Proteomes" id="UP001178507"/>
    </source>
</evidence>
<feature type="transmembrane region" description="Helical" evidence="3">
    <location>
        <begin position="261"/>
        <end position="282"/>
    </location>
</feature>
<feature type="transmembrane region" description="Helical" evidence="3">
    <location>
        <begin position="317"/>
        <end position="338"/>
    </location>
</feature>
<dbReference type="GO" id="GO:0016020">
    <property type="term" value="C:membrane"/>
    <property type="evidence" value="ECO:0007669"/>
    <property type="project" value="UniProtKB-SubCell"/>
</dbReference>
<dbReference type="PANTHER" id="PTHR11360">
    <property type="entry name" value="MONOCARBOXYLATE TRANSPORTER"/>
    <property type="match status" value="1"/>
</dbReference>
<feature type="domain" description="Major facilitator superfamily (MFS) profile" evidence="4">
    <location>
        <begin position="14"/>
        <end position="401"/>
    </location>
</feature>
<proteinExistence type="predicted"/>
<dbReference type="PANTHER" id="PTHR11360:SF284">
    <property type="entry name" value="EG:103B4.3 PROTEIN-RELATED"/>
    <property type="match status" value="1"/>
</dbReference>
<comment type="caution">
    <text evidence="5">The sequence shown here is derived from an EMBL/GenBank/DDBJ whole genome shotgun (WGS) entry which is preliminary data.</text>
</comment>
<dbReference type="PROSITE" id="PS50850">
    <property type="entry name" value="MFS"/>
    <property type="match status" value="1"/>
</dbReference>
<dbReference type="InterPro" id="IPR011701">
    <property type="entry name" value="MFS"/>
</dbReference>
<evidence type="ECO:0000256" key="2">
    <source>
        <dbReference type="SAM" id="MobiDB-lite"/>
    </source>
</evidence>
<dbReference type="EMBL" id="CAUJNA010003228">
    <property type="protein sequence ID" value="CAJ1396368.1"/>
    <property type="molecule type" value="Genomic_DNA"/>
</dbReference>
<gene>
    <name evidence="5" type="ORF">EVOR1521_LOCUS20622</name>
</gene>
<keyword evidence="3" id="KW-0472">Membrane</keyword>
<feature type="transmembrane region" description="Helical" evidence="3">
    <location>
        <begin position="345"/>
        <end position="368"/>
    </location>
</feature>